<dbReference type="Proteomes" id="UP000199651">
    <property type="component" value="Unassembled WGS sequence"/>
</dbReference>
<dbReference type="GO" id="GO:0006355">
    <property type="term" value="P:regulation of DNA-templated transcription"/>
    <property type="evidence" value="ECO:0007669"/>
    <property type="project" value="InterPro"/>
</dbReference>
<dbReference type="STRING" id="504798.SAMN05421871_105117"/>
<keyword evidence="1" id="KW-0547">Nucleotide-binding</keyword>
<dbReference type="PROSITE" id="PS50043">
    <property type="entry name" value="HTH_LUXR_2"/>
    <property type="match status" value="1"/>
</dbReference>
<dbReference type="GO" id="GO:0003677">
    <property type="term" value="F:DNA binding"/>
    <property type="evidence" value="ECO:0007669"/>
    <property type="project" value="InterPro"/>
</dbReference>
<dbReference type="InterPro" id="IPR036388">
    <property type="entry name" value="WH-like_DNA-bd_sf"/>
</dbReference>
<dbReference type="PANTHER" id="PTHR16305:SF35">
    <property type="entry name" value="TRANSCRIPTIONAL ACTIVATOR DOMAIN"/>
    <property type="match status" value="1"/>
</dbReference>
<dbReference type="InterPro" id="IPR011990">
    <property type="entry name" value="TPR-like_helical_dom_sf"/>
</dbReference>
<dbReference type="PRINTS" id="PR00038">
    <property type="entry name" value="HTHLUXR"/>
</dbReference>
<dbReference type="Gene3D" id="1.10.10.10">
    <property type="entry name" value="Winged helix-like DNA-binding domain superfamily/Winged helix DNA-binding domain"/>
    <property type="match status" value="1"/>
</dbReference>
<evidence type="ECO:0000256" key="1">
    <source>
        <dbReference type="ARBA" id="ARBA00022741"/>
    </source>
</evidence>
<dbReference type="GO" id="GO:0004016">
    <property type="term" value="F:adenylate cyclase activity"/>
    <property type="evidence" value="ECO:0007669"/>
    <property type="project" value="TreeGrafter"/>
</dbReference>
<evidence type="ECO:0000259" key="3">
    <source>
        <dbReference type="PROSITE" id="PS50043"/>
    </source>
</evidence>
<dbReference type="InterPro" id="IPR000792">
    <property type="entry name" value="Tscrpt_reg_LuxR_C"/>
</dbReference>
<evidence type="ECO:0000256" key="2">
    <source>
        <dbReference type="ARBA" id="ARBA00022840"/>
    </source>
</evidence>
<proteinExistence type="predicted"/>
<keyword evidence="5" id="KW-1185">Reference proteome</keyword>
<organism evidence="4 5">
    <name type="scientific">Actinokineospora alba</name>
    <dbReference type="NCBI Taxonomy" id="504798"/>
    <lineage>
        <taxon>Bacteria</taxon>
        <taxon>Bacillati</taxon>
        <taxon>Actinomycetota</taxon>
        <taxon>Actinomycetes</taxon>
        <taxon>Pseudonocardiales</taxon>
        <taxon>Pseudonocardiaceae</taxon>
        <taxon>Actinokineospora</taxon>
    </lineage>
</organism>
<dbReference type="EMBL" id="FNJB01000004">
    <property type="protein sequence ID" value="SDO73371.1"/>
    <property type="molecule type" value="Genomic_DNA"/>
</dbReference>
<evidence type="ECO:0000313" key="4">
    <source>
        <dbReference type="EMBL" id="SDO73371.1"/>
    </source>
</evidence>
<accession>A0A1H0LZ97</accession>
<feature type="domain" description="HTH luxR-type" evidence="3">
    <location>
        <begin position="879"/>
        <end position="941"/>
    </location>
</feature>
<dbReference type="CDD" id="cd06170">
    <property type="entry name" value="LuxR_C_like"/>
    <property type="match status" value="1"/>
</dbReference>
<name>A0A1H0LZ97_9PSEU</name>
<protein>
    <submittedName>
        <fullName evidence="4">Regulatory protein, luxR family</fullName>
    </submittedName>
</protein>
<dbReference type="Gene3D" id="3.40.50.300">
    <property type="entry name" value="P-loop containing nucleotide triphosphate hydrolases"/>
    <property type="match status" value="1"/>
</dbReference>
<dbReference type="SMART" id="SM00421">
    <property type="entry name" value="HTH_LUXR"/>
    <property type="match status" value="1"/>
</dbReference>
<dbReference type="GO" id="GO:0005737">
    <property type="term" value="C:cytoplasm"/>
    <property type="evidence" value="ECO:0007669"/>
    <property type="project" value="TreeGrafter"/>
</dbReference>
<dbReference type="OrthoDB" id="3197423at2"/>
<gene>
    <name evidence="4" type="ORF">SAMN05192558_104343</name>
</gene>
<evidence type="ECO:0000313" key="5">
    <source>
        <dbReference type="Proteomes" id="UP000199651"/>
    </source>
</evidence>
<dbReference type="GO" id="GO:0005524">
    <property type="term" value="F:ATP binding"/>
    <property type="evidence" value="ECO:0007669"/>
    <property type="project" value="UniProtKB-KW"/>
</dbReference>
<dbReference type="InterPro" id="IPR041664">
    <property type="entry name" value="AAA_16"/>
</dbReference>
<dbReference type="InterPro" id="IPR027417">
    <property type="entry name" value="P-loop_NTPase"/>
</dbReference>
<reference evidence="5" key="1">
    <citation type="submission" date="2016-10" db="EMBL/GenBank/DDBJ databases">
        <authorList>
            <person name="Varghese N."/>
            <person name="Submissions S."/>
        </authorList>
    </citation>
    <scope>NUCLEOTIDE SEQUENCE [LARGE SCALE GENOMIC DNA]</scope>
    <source>
        <strain evidence="5">IBRC-M 10655</strain>
    </source>
</reference>
<dbReference type="Pfam" id="PF00196">
    <property type="entry name" value="GerE"/>
    <property type="match status" value="1"/>
</dbReference>
<dbReference type="Pfam" id="PF13191">
    <property type="entry name" value="AAA_16"/>
    <property type="match status" value="1"/>
</dbReference>
<dbReference type="InterPro" id="IPR016032">
    <property type="entry name" value="Sig_transdc_resp-reg_C-effctor"/>
</dbReference>
<dbReference type="SUPFAM" id="SSF48452">
    <property type="entry name" value="TPR-like"/>
    <property type="match status" value="1"/>
</dbReference>
<dbReference type="AlphaFoldDB" id="A0A1H0LZ97"/>
<dbReference type="SUPFAM" id="SSF52540">
    <property type="entry name" value="P-loop containing nucleoside triphosphate hydrolases"/>
    <property type="match status" value="1"/>
</dbReference>
<sequence>MTAARLDQTRPEASISGRTVELATLVGAVAERHRLVVVEGEAGVGKTRLLRELLRDPAIAAHTVLEAHCLPVRTTHPYGAIVEMLAGAVDELRAVGPTLAPITGALAPLLPELRGLLPEHQAPLSPSVARHQVLRAVAAVLEALDRPLLVLDNLQWADEETLDLVRFLAVSPRSAVTVVTLYRGDEINTNDLLEAYRGRGHAMTQLELAPLTVPGVAEFLREYHGCADFAAELHRRSAGLPLVVEELVRELGDHPTSARLDEIGVPARVRDAVVERLTHLGRSATAVCRAVAVFGQPATEADIAALSGLSDRGMTAALEGALRARMLHETARGHYDLRHPLAARAVYEAIPGPRRREMHLRAIKRLSGSARPGLALLAHHYRHADELDRWVECVLAAAQEAADTGVPAAGMRILENALDDAELPVSAKEAVALRLSREMLQGIATPATIDRLRTVVRDWPLPRDVGAEIRMNLGLVLVNQVGQVVAGQREIERALTDLPRRRTVRARGMATLALPQVGFVPVATNLRWLAQAEQACAGTTDSEAIAALRANRITVRMQIADPGAWQVIDTLPAAPVAPSLRRQLGRTHLNMADAAVWNGHFGPARHHLDAAAELVDDRSAPYLSSLAAGTELRLLAATGPWDGLAEKADRLVAAVGQMGYLAADALLVLGWLRTWRSRSSDALRTLQSATEAAPGHVPIVVTAHAGRAAILSARGQVTGARAEAEAGLELVRQKDNWVWAAELAPVATEVFLQTGRAPEAAALLAEFRRGIQGRDAPLAAAAELVCAALLAQHRGGHTEAMALFAEAAERYRALPHRRAAARATELSGLCAAEAGDPAAAVRDLTAAEADYAALTATTDALRCRKALRRHDPRRPTRGRRGYGNALSPREKAIAKFAASGLTNREIAELLTLSRRTVECHVANIMRKLDVSSRTSLGGLLD</sequence>
<keyword evidence="2" id="KW-0067">ATP-binding</keyword>
<dbReference type="SUPFAM" id="SSF46894">
    <property type="entry name" value="C-terminal effector domain of the bipartite response regulators"/>
    <property type="match status" value="1"/>
</dbReference>
<dbReference type="RefSeq" id="WP_091373825.1">
    <property type="nucleotide sequence ID" value="NZ_FNDV01000005.1"/>
</dbReference>
<dbReference type="PROSITE" id="PS00622">
    <property type="entry name" value="HTH_LUXR_1"/>
    <property type="match status" value="1"/>
</dbReference>
<dbReference type="PANTHER" id="PTHR16305">
    <property type="entry name" value="TESTICULAR SOLUBLE ADENYLYL CYCLASE"/>
    <property type="match status" value="1"/>
</dbReference>